<reference evidence="12" key="1">
    <citation type="submission" date="2021-02" db="EMBL/GenBank/DDBJ databases">
        <authorList>
            <person name="Nowell W R."/>
        </authorList>
    </citation>
    <scope>NUCLEOTIDE SEQUENCE</scope>
</reference>
<name>A0A815ZR62_9BILA</name>
<gene>
    <name evidence="12" type="ORF">GPM918_LOCUS41522</name>
    <name evidence="13" type="ORF">SRO942_LOCUS42589</name>
</gene>
<keyword evidence="14" id="KW-1185">Reference proteome</keyword>
<sequence>MDRDLTEYWQYDGSLTTPPCSESVTFVLFKKPIDFSFEELKELHDAVYEQDFREPQARNKRRVLRSYDPNGEDDSVPPVRGDDLCCSHAHGGTNPSRDFRPKSCGSPGKESRESSTGLPSGVPRESQ</sequence>
<evidence type="ECO:0000256" key="8">
    <source>
        <dbReference type="ARBA" id="ARBA00023239"/>
    </source>
</evidence>
<comment type="catalytic activity">
    <reaction evidence="9">
        <text>hydrogencarbonate + H(+) = CO2 + H2O</text>
        <dbReference type="Rhea" id="RHEA:10748"/>
        <dbReference type="ChEBI" id="CHEBI:15377"/>
        <dbReference type="ChEBI" id="CHEBI:15378"/>
        <dbReference type="ChEBI" id="CHEBI:16526"/>
        <dbReference type="ChEBI" id="CHEBI:17544"/>
        <dbReference type="EC" id="4.2.1.1"/>
    </reaction>
</comment>
<dbReference type="EMBL" id="CAJOBC010099014">
    <property type="protein sequence ID" value="CAF4457947.1"/>
    <property type="molecule type" value="Genomic_DNA"/>
</dbReference>
<dbReference type="GO" id="GO:0004089">
    <property type="term" value="F:carbonate dehydratase activity"/>
    <property type="evidence" value="ECO:0007669"/>
    <property type="project" value="UniProtKB-EC"/>
</dbReference>
<dbReference type="GO" id="GO:0008270">
    <property type="term" value="F:zinc ion binding"/>
    <property type="evidence" value="ECO:0007669"/>
    <property type="project" value="InterPro"/>
</dbReference>
<evidence type="ECO:0000313" key="14">
    <source>
        <dbReference type="Proteomes" id="UP000663829"/>
    </source>
</evidence>
<dbReference type="InterPro" id="IPR036398">
    <property type="entry name" value="CA_dom_sf"/>
</dbReference>
<keyword evidence="5" id="KW-0964">Secreted</keyword>
<dbReference type="Proteomes" id="UP000681722">
    <property type="component" value="Unassembled WGS sequence"/>
</dbReference>
<dbReference type="OrthoDB" id="429145at2759"/>
<evidence type="ECO:0000313" key="13">
    <source>
        <dbReference type="EMBL" id="CAF4457947.1"/>
    </source>
</evidence>
<protein>
    <recommendedName>
        <fullName evidence="4">carbonic anhydrase</fullName>
        <ecNumber evidence="4">4.2.1.1</ecNumber>
    </recommendedName>
</protein>
<organism evidence="12 14">
    <name type="scientific">Didymodactylos carnosus</name>
    <dbReference type="NCBI Taxonomy" id="1234261"/>
    <lineage>
        <taxon>Eukaryota</taxon>
        <taxon>Metazoa</taxon>
        <taxon>Spiralia</taxon>
        <taxon>Gnathifera</taxon>
        <taxon>Rotifera</taxon>
        <taxon>Eurotatoria</taxon>
        <taxon>Bdelloidea</taxon>
        <taxon>Philodinida</taxon>
        <taxon>Philodinidae</taxon>
        <taxon>Didymodactylos</taxon>
    </lineage>
</organism>
<dbReference type="PANTHER" id="PTHR18952:SF141">
    <property type="entry name" value="CARBONIC ANHYDRASE"/>
    <property type="match status" value="1"/>
</dbReference>
<evidence type="ECO:0000256" key="7">
    <source>
        <dbReference type="ARBA" id="ARBA00022833"/>
    </source>
</evidence>
<keyword evidence="8" id="KW-0456">Lyase</keyword>
<evidence type="ECO:0000256" key="4">
    <source>
        <dbReference type="ARBA" id="ARBA00012925"/>
    </source>
</evidence>
<comment type="caution">
    <text evidence="12">The sequence shown here is derived from an EMBL/GenBank/DDBJ whole genome shotgun (WGS) entry which is preliminary data.</text>
</comment>
<evidence type="ECO:0000256" key="10">
    <source>
        <dbReference type="SAM" id="MobiDB-lite"/>
    </source>
</evidence>
<evidence type="ECO:0000259" key="11">
    <source>
        <dbReference type="PROSITE" id="PS51144"/>
    </source>
</evidence>
<accession>A0A815ZR62</accession>
<evidence type="ECO:0000256" key="9">
    <source>
        <dbReference type="ARBA" id="ARBA00048348"/>
    </source>
</evidence>
<dbReference type="SUPFAM" id="SSF51069">
    <property type="entry name" value="Carbonic anhydrase"/>
    <property type="match status" value="1"/>
</dbReference>
<evidence type="ECO:0000313" key="12">
    <source>
        <dbReference type="EMBL" id="CAF1587516.1"/>
    </source>
</evidence>
<comment type="subcellular location">
    <subcellularLocation>
        <location evidence="2">Secreted</location>
        <location evidence="2">Extracellular space</location>
        <location evidence="2">Extracellular matrix</location>
    </subcellularLocation>
</comment>
<dbReference type="InterPro" id="IPR001148">
    <property type="entry name" value="CA_dom"/>
</dbReference>
<evidence type="ECO:0000256" key="2">
    <source>
        <dbReference type="ARBA" id="ARBA00004498"/>
    </source>
</evidence>
<dbReference type="Proteomes" id="UP000663829">
    <property type="component" value="Unassembled WGS sequence"/>
</dbReference>
<dbReference type="Gene3D" id="3.10.200.10">
    <property type="entry name" value="Alpha carbonic anhydrase"/>
    <property type="match status" value="1"/>
</dbReference>
<keyword evidence="7" id="KW-0862">Zinc</keyword>
<dbReference type="InterPro" id="IPR023561">
    <property type="entry name" value="Carbonic_anhydrase_a-class"/>
</dbReference>
<dbReference type="GO" id="GO:0005737">
    <property type="term" value="C:cytoplasm"/>
    <property type="evidence" value="ECO:0007669"/>
    <property type="project" value="TreeGrafter"/>
</dbReference>
<comment type="cofactor">
    <cofactor evidence="1">
        <name>Zn(2+)</name>
        <dbReference type="ChEBI" id="CHEBI:29105"/>
    </cofactor>
</comment>
<evidence type="ECO:0000256" key="5">
    <source>
        <dbReference type="ARBA" id="ARBA00022530"/>
    </source>
</evidence>
<comment type="similarity">
    <text evidence="3">Belongs to the alpha-carbonic anhydrase family.</text>
</comment>
<dbReference type="EC" id="4.2.1.1" evidence="4"/>
<feature type="region of interest" description="Disordered" evidence="10">
    <location>
        <begin position="54"/>
        <end position="127"/>
    </location>
</feature>
<dbReference type="AlphaFoldDB" id="A0A815ZR62"/>
<evidence type="ECO:0000256" key="6">
    <source>
        <dbReference type="ARBA" id="ARBA00022723"/>
    </source>
</evidence>
<proteinExistence type="inferred from homology"/>
<feature type="domain" description="Alpha-carbonic anhydrase" evidence="11">
    <location>
        <begin position="1"/>
        <end position="67"/>
    </location>
</feature>
<dbReference type="PROSITE" id="PS51144">
    <property type="entry name" value="ALPHA_CA_2"/>
    <property type="match status" value="1"/>
</dbReference>
<keyword evidence="5" id="KW-0272">Extracellular matrix</keyword>
<dbReference type="Pfam" id="PF00194">
    <property type="entry name" value="Carb_anhydrase"/>
    <property type="match status" value="1"/>
</dbReference>
<evidence type="ECO:0000256" key="3">
    <source>
        <dbReference type="ARBA" id="ARBA00010718"/>
    </source>
</evidence>
<keyword evidence="6" id="KW-0479">Metal-binding</keyword>
<dbReference type="PANTHER" id="PTHR18952">
    <property type="entry name" value="CARBONIC ANHYDRASE"/>
    <property type="match status" value="1"/>
</dbReference>
<dbReference type="EMBL" id="CAJNOQ010032928">
    <property type="protein sequence ID" value="CAF1587516.1"/>
    <property type="molecule type" value="Genomic_DNA"/>
</dbReference>
<evidence type="ECO:0000256" key="1">
    <source>
        <dbReference type="ARBA" id="ARBA00001947"/>
    </source>
</evidence>